<evidence type="ECO:0000256" key="2">
    <source>
        <dbReference type="ARBA" id="ARBA00010145"/>
    </source>
</evidence>
<evidence type="ECO:0000256" key="3">
    <source>
        <dbReference type="ARBA" id="ARBA00022448"/>
    </source>
</evidence>
<proteinExistence type="inferred from homology"/>
<dbReference type="OrthoDB" id="9810457at2"/>
<evidence type="ECO:0000256" key="7">
    <source>
        <dbReference type="ARBA" id="ARBA00023136"/>
    </source>
</evidence>
<dbReference type="PANTHER" id="PTHR36838:SF3">
    <property type="entry name" value="TRANSPORTER AUXIN EFFLUX CARRIER EC FAMILY"/>
    <property type="match status" value="1"/>
</dbReference>
<dbReference type="PANTHER" id="PTHR36838">
    <property type="entry name" value="AUXIN EFFLUX CARRIER FAMILY PROTEIN"/>
    <property type="match status" value="1"/>
</dbReference>
<dbReference type="RefSeq" id="WP_120638028.1">
    <property type="nucleotide sequence ID" value="NZ_RAQU01000042.1"/>
</dbReference>
<keyword evidence="5 8" id="KW-0812">Transmembrane</keyword>
<dbReference type="GO" id="GO:0055085">
    <property type="term" value="P:transmembrane transport"/>
    <property type="evidence" value="ECO:0007669"/>
    <property type="project" value="InterPro"/>
</dbReference>
<dbReference type="Proteomes" id="UP000274097">
    <property type="component" value="Unassembled WGS sequence"/>
</dbReference>
<dbReference type="Gene3D" id="1.20.1530.20">
    <property type="match status" value="1"/>
</dbReference>
<keyword evidence="11" id="KW-1185">Reference proteome</keyword>
<name>A0A3A9JI74_9PROT</name>
<feature type="transmembrane region" description="Helical" evidence="8">
    <location>
        <begin position="64"/>
        <end position="83"/>
    </location>
</feature>
<organism evidence="9 12">
    <name type="scientific">Teichococcus wenyumeiae</name>
    <dbReference type="NCBI Taxonomy" id="2478470"/>
    <lineage>
        <taxon>Bacteria</taxon>
        <taxon>Pseudomonadati</taxon>
        <taxon>Pseudomonadota</taxon>
        <taxon>Alphaproteobacteria</taxon>
        <taxon>Acetobacterales</taxon>
        <taxon>Roseomonadaceae</taxon>
        <taxon>Roseomonas</taxon>
    </lineage>
</organism>
<feature type="transmembrane region" description="Helical" evidence="8">
    <location>
        <begin position="194"/>
        <end position="216"/>
    </location>
</feature>
<evidence type="ECO:0000256" key="6">
    <source>
        <dbReference type="ARBA" id="ARBA00022989"/>
    </source>
</evidence>
<evidence type="ECO:0000313" key="10">
    <source>
        <dbReference type="EMBL" id="RMI25697.1"/>
    </source>
</evidence>
<dbReference type="InterPro" id="IPR004776">
    <property type="entry name" value="Mem_transp_PIN-like"/>
</dbReference>
<evidence type="ECO:0000313" key="9">
    <source>
        <dbReference type="EMBL" id="RKK04463.1"/>
    </source>
</evidence>
<dbReference type="InterPro" id="IPR038770">
    <property type="entry name" value="Na+/solute_symporter_sf"/>
</dbReference>
<gene>
    <name evidence="9" type="ORF">D6Z83_09210</name>
    <name evidence="10" type="ORF">EBE87_08310</name>
</gene>
<feature type="transmembrane region" description="Helical" evidence="8">
    <location>
        <begin position="170"/>
        <end position="188"/>
    </location>
</feature>
<comment type="subcellular location">
    <subcellularLocation>
        <location evidence="1">Cell membrane</location>
        <topology evidence="1">Multi-pass membrane protein</topology>
    </subcellularLocation>
</comment>
<evidence type="ECO:0000313" key="12">
    <source>
        <dbReference type="Proteomes" id="UP000278036"/>
    </source>
</evidence>
<feature type="transmembrane region" description="Helical" evidence="8">
    <location>
        <begin position="38"/>
        <end position="57"/>
    </location>
</feature>
<dbReference type="EMBL" id="RAQU01000042">
    <property type="protein sequence ID" value="RKK04463.1"/>
    <property type="molecule type" value="Genomic_DNA"/>
</dbReference>
<feature type="transmembrane region" description="Helical" evidence="8">
    <location>
        <begin position="257"/>
        <end position="277"/>
    </location>
</feature>
<feature type="transmembrane region" description="Helical" evidence="8">
    <location>
        <begin position="125"/>
        <end position="149"/>
    </location>
</feature>
<evidence type="ECO:0000256" key="8">
    <source>
        <dbReference type="SAM" id="Phobius"/>
    </source>
</evidence>
<dbReference type="AlphaFoldDB" id="A0A3A9JI74"/>
<dbReference type="Pfam" id="PF03547">
    <property type="entry name" value="Mem_trans"/>
    <property type="match status" value="1"/>
</dbReference>
<evidence type="ECO:0000256" key="1">
    <source>
        <dbReference type="ARBA" id="ARBA00004651"/>
    </source>
</evidence>
<dbReference type="GO" id="GO:0005886">
    <property type="term" value="C:plasma membrane"/>
    <property type="evidence" value="ECO:0007669"/>
    <property type="project" value="UniProtKB-SubCell"/>
</dbReference>
<keyword evidence="7 8" id="KW-0472">Membrane</keyword>
<keyword evidence="4" id="KW-1003">Cell membrane</keyword>
<evidence type="ECO:0000313" key="11">
    <source>
        <dbReference type="Proteomes" id="UP000274097"/>
    </source>
</evidence>
<sequence>MLTTLGVVLPVFGLILLGYLCRRGDVLGAASMTELNRFVVWVALPALLFDIMAHTRWSTLWQPGFVLAFWLGSLLVFGAMVALRRALGRPLADASLDGLNAAYPNSGYMGFPLCLVALGPESLPLVTIGTILTVCVAFAQGIICIEIGLQEERHPGRLAAKVYRALARNPLLVAPLLGAMASGLGVALPAPAETFLKLLGAAASPCALVALGVFLAQQGMVRGRDLNATLLLSCGKLVVMPALVWLLAVALRLPAATTHAAVLLAALPTGTGPFMLAEYYRREARITSATILVTTVLSVLTVSLYLAWAV</sequence>
<dbReference type="FunCoup" id="A0A3A9JI74">
    <property type="interactions" value="184"/>
</dbReference>
<accession>A0A3A9JI74</accession>
<comment type="similarity">
    <text evidence="2">Belongs to the auxin efflux carrier (TC 2.A.69) family.</text>
</comment>
<dbReference type="EMBL" id="RFLX01000004">
    <property type="protein sequence ID" value="RMI25697.1"/>
    <property type="molecule type" value="Genomic_DNA"/>
</dbReference>
<reference evidence="9 12" key="1">
    <citation type="submission" date="2018-09" db="EMBL/GenBank/DDBJ databases">
        <title>Roseomonas sp. nov., isolated from feces of Tibetan antelopes in the Qinghai-Tibet plateau, China.</title>
        <authorList>
            <person name="Tian Z."/>
        </authorList>
    </citation>
    <scope>NUCLEOTIDE SEQUENCE [LARGE SCALE GENOMIC DNA]</scope>
    <source>
        <strain evidence="10 11">Z23</strain>
        <strain evidence="9 12">Z24</strain>
    </source>
</reference>
<dbReference type="Proteomes" id="UP000278036">
    <property type="component" value="Unassembled WGS sequence"/>
</dbReference>
<dbReference type="InParanoid" id="A0A3A9JI74"/>
<feature type="transmembrane region" description="Helical" evidence="8">
    <location>
        <begin position="228"/>
        <end position="251"/>
    </location>
</feature>
<feature type="transmembrane region" description="Helical" evidence="8">
    <location>
        <begin position="289"/>
        <end position="308"/>
    </location>
</feature>
<protein>
    <submittedName>
        <fullName evidence="9">AEC family transporter</fullName>
    </submittedName>
</protein>
<evidence type="ECO:0000256" key="4">
    <source>
        <dbReference type="ARBA" id="ARBA00022475"/>
    </source>
</evidence>
<evidence type="ECO:0000256" key="5">
    <source>
        <dbReference type="ARBA" id="ARBA00022692"/>
    </source>
</evidence>
<comment type="caution">
    <text evidence="9">The sequence shown here is derived from an EMBL/GenBank/DDBJ whole genome shotgun (WGS) entry which is preliminary data.</text>
</comment>
<keyword evidence="6 8" id="KW-1133">Transmembrane helix</keyword>
<keyword evidence="3" id="KW-0813">Transport</keyword>